<dbReference type="GO" id="GO:0006218">
    <property type="term" value="P:uridine catabolic process"/>
    <property type="evidence" value="ECO:0007669"/>
    <property type="project" value="TreeGrafter"/>
</dbReference>
<evidence type="ECO:0000313" key="5">
    <source>
        <dbReference type="EMBL" id="NYH80163.1"/>
    </source>
</evidence>
<reference evidence="5 6" key="1">
    <citation type="submission" date="2020-07" db="EMBL/GenBank/DDBJ databases">
        <title>Genomic Encyclopedia of Type Strains, Phase III (KMG-III): the genomes of soil and plant-associated and newly described type strains.</title>
        <authorList>
            <person name="Whitman W."/>
        </authorList>
    </citation>
    <scope>NUCLEOTIDE SEQUENCE [LARGE SCALE GENOMIC DNA]</scope>
    <source>
        <strain evidence="5 6">CECT 8576</strain>
    </source>
</reference>
<dbReference type="InterPro" id="IPR035994">
    <property type="entry name" value="Nucleoside_phosphorylase_sf"/>
</dbReference>
<dbReference type="AlphaFoldDB" id="A0A852ZDU7"/>
<evidence type="ECO:0000256" key="3">
    <source>
        <dbReference type="ARBA" id="ARBA00048447"/>
    </source>
</evidence>
<evidence type="ECO:0000256" key="1">
    <source>
        <dbReference type="ARBA" id="ARBA00011888"/>
    </source>
</evidence>
<gene>
    <name evidence="5" type="ORF">FHR84_003512</name>
</gene>
<protein>
    <recommendedName>
        <fullName evidence="2">Uridine phosphorylase</fullName>
        <ecNumber evidence="1">2.4.2.3</ecNumber>
    </recommendedName>
</protein>
<comment type="catalytic activity">
    <reaction evidence="3">
        <text>uridine + phosphate = alpha-D-ribose 1-phosphate + uracil</text>
        <dbReference type="Rhea" id="RHEA:24388"/>
        <dbReference type="ChEBI" id="CHEBI:16704"/>
        <dbReference type="ChEBI" id="CHEBI:17568"/>
        <dbReference type="ChEBI" id="CHEBI:43474"/>
        <dbReference type="ChEBI" id="CHEBI:57720"/>
        <dbReference type="EC" id="2.4.2.3"/>
    </reaction>
</comment>
<feature type="domain" description="Nucleoside phosphorylase" evidence="4">
    <location>
        <begin position="16"/>
        <end position="233"/>
    </location>
</feature>
<comment type="caution">
    <text evidence="5">The sequence shown here is derived from an EMBL/GenBank/DDBJ whole genome shotgun (WGS) entry which is preliminary data.</text>
</comment>
<keyword evidence="6" id="KW-1185">Reference proteome</keyword>
<evidence type="ECO:0000313" key="6">
    <source>
        <dbReference type="Proteomes" id="UP000548304"/>
    </source>
</evidence>
<accession>A0A852ZDU7</accession>
<dbReference type="PANTHER" id="PTHR43691">
    <property type="entry name" value="URIDINE PHOSPHORYLASE"/>
    <property type="match status" value="1"/>
</dbReference>
<evidence type="ECO:0000256" key="2">
    <source>
        <dbReference type="ARBA" id="ARBA00021980"/>
    </source>
</evidence>
<proteinExistence type="predicted"/>
<dbReference type="GO" id="GO:0005829">
    <property type="term" value="C:cytosol"/>
    <property type="evidence" value="ECO:0007669"/>
    <property type="project" value="TreeGrafter"/>
</dbReference>
<dbReference type="SUPFAM" id="SSF53167">
    <property type="entry name" value="Purine and uridine phosphorylases"/>
    <property type="match status" value="1"/>
</dbReference>
<dbReference type="Gene3D" id="3.40.50.1580">
    <property type="entry name" value="Nucleoside phosphorylase domain"/>
    <property type="match status" value="1"/>
</dbReference>
<evidence type="ECO:0000259" key="4">
    <source>
        <dbReference type="Pfam" id="PF01048"/>
    </source>
</evidence>
<dbReference type="EMBL" id="JACBYW010000006">
    <property type="protein sequence ID" value="NYH80163.1"/>
    <property type="molecule type" value="Genomic_DNA"/>
</dbReference>
<dbReference type="EC" id="2.4.2.3" evidence="1"/>
<dbReference type="Pfam" id="PF01048">
    <property type="entry name" value="PNP_UDP_1"/>
    <property type="match status" value="1"/>
</dbReference>
<dbReference type="Proteomes" id="UP000548304">
    <property type="component" value="Unassembled WGS sequence"/>
</dbReference>
<organism evidence="5 6">
    <name type="scientific">Actinopolyspora biskrensis</name>
    <dbReference type="NCBI Taxonomy" id="1470178"/>
    <lineage>
        <taxon>Bacteria</taxon>
        <taxon>Bacillati</taxon>
        <taxon>Actinomycetota</taxon>
        <taxon>Actinomycetes</taxon>
        <taxon>Actinopolysporales</taxon>
        <taxon>Actinopolysporaceae</taxon>
        <taxon>Actinopolyspora</taxon>
    </lineage>
</organism>
<sequence>MPMPISGLPESDTPEAAVVVGSPERARNISALLEDSHLVAQNREFVSFTGAWRGTRVLVSSHGVGGPGAVCLFREIAQAGVGKVIRLGTAGSLTEDLSRGDLFIPECAIRDDGVSDQLVPMSFPATAAPETVFSLQRAAESHSEPADRGIVWTRAAFAPEVLSLPVEEYRGAGAKALEMEVATLLVFAAIRRMRAGALLVIDNDARVDDPDVFSYQPNTREVTDGLAKASRIALDALVHQ</sequence>
<name>A0A852ZDU7_9ACTN</name>
<dbReference type="InterPro" id="IPR000845">
    <property type="entry name" value="Nucleoside_phosphorylase_d"/>
</dbReference>
<dbReference type="GO" id="GO:0004850">
    <property type="term" value="F:uridine phosphorylase activity"/>
    <property type="evidence" value="ECO:0007669"/>
    <property type="project" value="UniProtKB-EC"/>
</dbReference>
<keyword evidence="5" id="KW-0808">Transferase</keyword>
<dbReference type="PANTHER" id="PTHR43691:SF11">
    <property type="entry name" value="FI09636P-RELATED"/>
    <property type="match status" value="1"/>
</dbReference>
<dbReference type="RefSeq" id="WP_179536507.1">
    <property type="nucleotide sequence ID" value="NZ_JACBYW010000006.1"/>
</dbReference>
<keyword evidence="5" id="KW-0328">Glycosyltransferase</keyword>